<keyword evidence="2" id="KW-0808">Transferase</keyword>
<proteinExistence type="predicted"/>
<accession>A0A4R9G4R8</accession>
<dbReference type="EMBL" id="RQET01000013">
    <property type="protein sequence ID" value="TGK06518.1"/>
    <property type="molecule type" value="Genomic_DNA"/>
</dbReference>
<evidence type="ECO:0000313" key="2">
    <source>
        <dbReference type="EMBL" id="TGK06518.1"/>
    </source>
</evidence>
<dbReference type="InterPro" id="IPR002575">
    <property type="entry name" value="Aminoglycoside_PTrfase"/>
</dbReference>
<dbReference type="Gene3D" id="3.30.200.20">
    <property type="entry name" value="Phosphorylase Kinase, domain 1"/>
    <property type="match status" value="1"/>
</dbReference>
<name>A0A4R9G4R8_9LEPT</name>
<dbReference type="RefSeq" id="WP_135769201.1">
    <property type="nucleotide sequence ID" value="NZ_RQET01000013.1"/>
</dbReference>
<dbReference type="Proteomes" id="UP000298458">
    <property type="component" value="Unassembled WGS sequence"/>
</dbReference>
<comment type="caution">
    <text evidence="2">The sequence shown here is derived from an EMBL/GenBank/DDBJ whole genome shotgun (WGS) entry which is preliminary data.</text>
</comment>
<dbReference type="InterPro" id="IPR011009">
    <property type="entry name" value="Kinase-like_dom_sf"/>
</dbReference>
<organism evidence="2 3">
    <name type="scientific">Leptospira fletcheri</name>
    <dbReference type="NCBI Taxonomy" id="2484981"/>
    <lineage>
        <taxon>Bacteria</taxon>
        <taxon>Pseudomonadati</taxon>
        <taxon>Spirochaetota</taxon>
        <taxon>Spirochaetia</taxon>
        <taxon>Leptospirales</taxon>
        <taxon>Leptospiraceae</taxon>
        <taxon>Leptospira</taxon>
    </lineage>
</organism>
<dbReference type="OrthoDB" id="334783at2"/>
<dbReference type="CDD" id="cd05154">
    <property type="entry name" value="ACAD10_11_N-like"/>
    <property type="match status" value="1"/>
</dbReference>
<sequence length="347" mass="39110">MKDSELKERLETYLGGRLKGKVEISNMISLSGGACQENFSADIIVAEGKEKGTYQTVYRTDKGASLLASLSRIDEFKVCRMAFEAGVKTPEPFWLETDPGVTGNPFYFMRRISGRATGRFVVKDPSLNKIRKQLTNELAENLAKIHSVTPETCKDEPLRKTLSLGQDLNDMVVASGSVQNLRSQLEGMKEPYPAMEMILNWLEKNAVPSDRIVLVHGDFRTGNFMVTPEGLQGIVDWEFAHWGDRHEDLTWLCMRDWRFGKLNKEAGGFADRSEFYEAYEKSAGVTLDPKKVTYWEVMGNLRWAIGCIGQSERHLSGKDKGIELAAIGRRAGEMEYEAMRLIEESLS</sequence>
<dbReference type="Gene3D" id="3.90.1200.10">
    <property type="match status" value="1"/>
</dbReference>
<dbReference type="AlphaFoldDB" id="A0A4R9G4R8"/>
<reference evidence="2" key="1">
    <citation type="journal article" date="2019" name="PLoS Negl. Trop. Dis.">
        <title>Revisiting the worldwide diversity of Leptospira species in the environment.</title>
        <authorList>
            <person name="Vincent A.T."/>
            <person name="Schiettekatte O."/>
            <person name="Bourhy P."/>
            <person name="Veyrier F.J."/>
            <person name="Picardeau M."/>
        </authorList>
    </citation>
    <scope>NUCLEOTIDE SEQUENCE [LARGE SCALE GENOMIC DNA]</scope>
    <source>
        <strain evidence="2">SSW15</strain>
    </source>
</reference>
<dbReference type="GO" id="GO:0016740">
    <property type="term" value="F:transferase activity"/>
    <property type="evidence" value="ECO:0007669"/>
    <property type="project" value="UniProtKB-KW"/>
</dbReference>
<keyword evidence="3" id="KW-1185">Reference proteome</keyword>
<dbReference type="InterPro" id="IPR041726">
    <property type="entry name" value="ACAD10_11_N"/>
</dbReference>
<dbReference type="InterPro" id="IPR051678">
    <property type="entry name" value="AGP_Transferase"/>
</dbReference>
<dbReference type="PANTHER" id="PTHR21310:SF57">
    <property type="entry name" value="BLR2944 PROTEIN"/>
    <property type="match status" value="1"/>
</dbReference>
<protein>
    <submittedName>
        <fullName evidence="2">Phosphotransferase family protein</fullName>
    </submittedName>
</protein>
<evidence type="ECO:0000259" key="1">
    <source>
        <dbReference type="Pfam" id="PF01636"/>
    </source>
</evidence>
<gene>
    <name evidence="2" type="ORF">EHO60_15950</name>
</gene>
<feature type="domain" description="Aminoglycoside phosphotransferase" evidence="1">
    <location>
        <begin position="74"/>
        <end position="280"/>
    </location>
</feature>
<dbReference type="Pfam" id="PF01636">
    <property type="entry name" value="APH"/>
    <property type="match status" value="1"/>
</dbReference>
<dbReference type="SUPFAM" id="SSF56112">
    <property type="entry name" value="Protein kinase-like (PK-like)"/>
    <property type="match status" value="1"/>
</dbReference>
<evidence type="ECO:0000313" key="3">
    <source>
        <dbReference type="Proteomes" id="UP000298458"/>
    </source>
</evidence>
<dbReference type="PANTHER" id="PTHR21310">
    <property type="entry name" value="AMINOGLYCOSIDE PHOSPHOTRANSFERASE-RELATED-RELATED"/>
    <property type="match status" value="1"/>
</dbReference>
<dbReference type="PROSITE" id="PS51257">
    <property type="entry name" value="PROKAR_LIPOPROTEIN"/>
    <property type="match status" value="1"/>
</dbReference>